<keyword evidence="6" id="KW-1015">Disulfide bond</keyword>
<evidence type="ECO:0000256" key="3">
    <source>
        <dbReference type="ARBA" id="ARBA00022722"/>
    </source>
</evidence>
<evidence type="ECO:0000256" key="9">
    <source>
        <dbReference type="SAM" id="SignalP"/>
    </source>
</evidence>
<dbReference type="PANTHER" id="PTHR42104">
    <property type="entry name" value="EXTRACELLULAR GUANYL-SPECIFIC RIBONUCLEASE RNTA (AFU_ORTHOLOGUE AFUA_4G03230)"/>
    <property type="match status" value="1"/>
</dbReference>
<evidence type="ECO:0000256" key="7">
    <source>
        <dbReference type="ARBA" id="ARBA00023239"/>
    </source>
</evidence>
<evidence type="ECO:0000256" key="8">
    <source>
        <dbReference type="ARBA" id="ARBA00034015"/>
    </source>
</evidence>
<feature type="chain" id="PRO_5045672931" description="ribonuclease T1" evidence="9">
    <location>
        <begin position="23"/>
        <end position="201"/>
    </location>
</feature>
<dbReference type="Gene3D" id="3.10.450.30">
    <property type="entry name" value="Microbial ribonucleases"/>
    <property type="match status" value="1"/>
</dbReference>
<keyword evidence="11" id="KW-1185">Reference proteome</keyword>
<keyword evidence="5" id="KW-0378">Hydrolase</keyword>
<name>A0ABR1VBU6_9PEZI</name>
<evidence type="ECO:0000313" key="11">
    <source>
        <dbReference type="Proteomes" id="UP001446871"/>
    </source>
</evidence>
<evidence type="ECO:0000256" key="6">
    <source>
        <dbReference type="ARBA" id="ARBA00023157"/>
    </source>
</evidence>
<organism evidence="10 11">
    <name type="scientific">Apiospora saccharicola</name>
    <dbReference type="NCBI Taxonomy" id="335842"/>
    <lineage>
        <taxon>Eukaryota</taxon>
        <taxon>Fungi</taxon>
        <taxon>Dikarya</taxon>
        <taxon>Ascomycota</taxon>
        <taxon>Pezizomycotina</taxon>
        <taxon>Sordariomycetes</taxon>
        <taxon>Xylariomycetidae</taxon>
        <taxon>Amphisphaeriales</taxon>
        <taxon>Apiosporaceae</taxon>
        <taxon>Apiospora</taxon>
    </lineage>
</organism>
<comment type="catalytic activity">
    <reaction evidence="8">
        <text>[RNA] containing guanosine + H2O = an [RNA fragment]-3'-guanosine-3'-phosphate + a 5'-hydroxy-ribonucleotide-3'-[RNA fragment].</text>
        <dbReference type="EC" id="4.6.1.24"/>
    </reaction>
</comment>
<proteinExistence type="inferred from homology"/>
<comment type="caution">
    <text evidence="10">The sequence shown here is derived from an EMBL/GenBank/DDBJ whole genome shotgun (WGS) entry which is preliminary data.</text>
</comment>
<keyword evidence="7" id="KW-0456">Lyase</keyword>
<accession>A0ABR1VBU6</accession>
<keyword evidence="4" id="KW-0255">Endonuclease</keyword>
<evidence type="ECO:0000256" key="2">
    <source>
        <dbReference type="ARBA" id="ARBA00012549"/>
    </source>
</evidence>
<protein>
    <recommendedName>
        <fullName evidence="2">ribonuclease T1</fullName>
        <ecNumber evidence="2">4.6.1.24</ecNumber>
    </recommendedName>
</protein>
<evidence type="ECO:0000256" key="1">
    <source>
        <dbReference type="ARBA" id="ARBA00009006"/>
    </source>
</evidence>
<keyword evidence="3" id="KW-0540">Nuclease</keyword>
<dbReference type="Proteomes" id="UP001446871">
    <property type="component" value="Unassembled WGS sequence"/>
</dbReference>
<keyword evidence="9" id="KW-0732">Signal</keyword>
<reference evidence="10 11" key="1">
    <citation type="submission" date="2023-01" db="EMBL/GenBank/DDBJ databases">
        <title>Analysis of 21 Apiospora genomes using comparative genomics revels a genus with tremendous synthesis potential of carbohydrate active enzymes and secondary metabolites.</title>
        <authorList>
            <person name="Sorensen T."/>
        </authorList>
    </citation>
    <scope>NUCLEOTIDE SEQUENCE [LARGE SCALE GENOMIC DNA]</scope>
    <source>
        <strain evidence="10 11">CBS 83171</strain>
    </source>
</reference>
<dbReference type="EMBL" id="JAQQWM010000004">
    <property type="protein sequence ID" value="KAK8068377.1"/>
    <property type="molecule type" value="Genomic_DNA"/>
</dbReference>
<evidence type="ECO:0000256" key="5">
    <source>
        <dbReference type="ARBA" id="ARBA00022801"/>
    </source>
</evidence>
<dbReference type="PANTHER" id="PTHR42104:SF1">
    <property type="entry name" value="EXTRACELLULAR GUANYL-SPECIFIC RIBONUCLEASE RNTA (AFU_ORTHOLOGUE AFUA_4G03230)"/>
    <property type="match status" value="1"/>
</dbReference>
<evidence type="ECO:0000313" key="10">
    <source>
        <dbReference type="EMBL" id="KAK8068377.1"/>
    </source>
</evidence>
<gene>
    <name evidence="10" type="ORF">PG996_007489</name>
</gene>
<dbReference type="InterPro" id="IPR000026">
    <property type="entry name" value="N1-like"/>
</dbReference>
<dbReference type="InterPro" id="IPR016191">
    <property type="entry name" value="Ribonuclease/ribotoxin"/>
</dbReference>
<evidence type="ECO:0000256" key="4">
    <source>
        <dbReference type="ARBA" id="ARBA00022759"/>
    </source>
</evidence>
<dbReference type="EC" id="4.6.1.24" evidence="2"/>
<comment type="similarity">
    <text evidence="1">Belongs to the ribonuclease N1/T1 family.</text>
</comment>
<dbReference type="SUPFAM" id="SSF53933">
    <property type="entry name" value="Microbial ribonucleases"/>
    <property type="match status" value="1"/>
</dbReference>
<feature type="signal peptide" evidence="9">
    <location>
        <begin position="1"/>
        <end position="22"/>
    </location>
</feature>
<dbReference type="Pfam" id="PF00545">
    <property type="entry name" value="Ribonuclease"/>
    <property type="match status" value="1"/>
</dbReference>
<sequence>MKFTASTFAFFGLGISLGNAVALPSTDRSLVLRAADGPLPFELQGVEGWTEEGDDGPVVQARAARPKYHFKNFPKKGGKCASRTYSGANVKDAGTEAGKLADRGKQLGRGKYPHTFNNDEDIKFSEQCKGKDLDEFPILKDHNVFTGAEKNPDVAPGTDRVVVAVSNRDKKGNVDVTYCGMMTHEGAPGSQRLRCLFLNAH</sequence>